<reference evidence="11" key="1">
    <citation type="submission" date="2016-10" db="EMBL/GenBank/DDBJ databases">
        <authorList>
            <person name="de Groot N.N."/>
        </authorList>
    </citation>
    <scope>NUCLEOTIDE SEQUENCE [LARGE SCALE GENOMIC DNA]</scope>
    <source>
        <strain evidence="11">10nlg</strain>
    </source>
</reference>
<dbReference type="NCBIfam" id="TIGR02765">
    <property type="entry name" value="crypto_DASH"/>
    <property type="match status" value="1"/>
</dbReference>
<name>A0A1H9TB77_9BACI</name>
<comment type="function">
    <text evidence="8">May have a photoreceptor function.</text>
</comment>
<evidence type="ECO:0000313" key="11">
    <source>
        <dbReference type="Proteomes" id="UP000199318"/>
    </source>
</evidence>
<feature type="domain" description="Photolyase/cryptochrome alpha/beta" evidence="9">
    <location>
        <begin position="1"/>
        <end position="132"/>
    </location>
</feature>
<dbReference type="EMBL" id="FOGV01000009">
    <property type="protein sequence ID" value="SER94297.1"/>
    <property type="molecule type" value="Genomic_DNA"/>
</dbReference>
<gene>
    <name evidence="10" type="ORF">SAMN05444126_10968</name>
</gene>
<dbReference type="SUPFAM" id="SSF48173">
    <property type="entry name" value="Cryptochrome/photolyase FAD-binding domain"/>
    <property type="match status" value="1"/>
</dbReference>
<feature type="binding site" evidence="6">
    <location>
        <begin position="251"/>
        <end position="255"/>
    </location>
    <ligand>
        <name>FAD</name>
        <dbReference type="ChEBI" id="CHEBI:57692"/>
    </ligand>
</feature>
<dbReference type="InterPro" id="IPR005101">
    <property type="entry name" value="Cryptochr/Photolyase_FAD-bd"/>
</dbReference>
<organism evidence="10 11">
    <name type="scientific">Salisediminibacterium halotolerans</name>
    <dbReference type="NCBI Taxonomy" id="517425"/>
    <lineage>
        <taxon>Bacteria</taxon>
        <taxon>Bacillati</taxon>
        <taxon>Bacillota</taxon>
        <taxon>Bacilli</taxon>
        <taxon>Bacillales</taxon>
        <taxon>Bacillaceae</taxon>
        <taxon>Salisediminibacterium</taxon>
    </lineage>
</organism>
<evidence type="ECO:0000256" key="1">
    <source>
        <dbReference type="ARBA" id="ARBA00005862"/>
    </source>
</evidence>
<comment type="similarity">
    <text evidence="1 8">Belongs to the DNA photolyase class-1 family.</text>
</comment>
<dbReference type="InterPro" id="IPR002081">
    <property type="entry name" value="Cryptochrome/DNA_photolyase_1"/>
</dbReference>
<dbReference type="Pfam" id="PF00875">
    <property type="entry name" value="DNA_photolyase"/>
    <property type="match status" value="1"/>
</dbReference>
<sequence length="478" mass="55557">MNLVWFRHDLRIHDHLPLKNALQSERETEAVYVLDSRNHESVSPGLRRMGAKRFDFLAESLRDLEQSLEKLAVPLAVLAGTVTAVLEDVIRENEVTNVYVHAHPGVEERKDLEELMQRFPEVRFHVSAGHTLLRPDQLPFDRSVFPMSFSRFRRELEKILPIPTKAAVFSPQEAALFQETVMPPAQGTHLNDNRSRIRPLTDGLAGYPNQKRFVEGGETAGIRQLKAFVHDPERLFAYKETRDGLLRFHDSSKLSFWLANGSLSPKRVYQDILQMEAEHGRNESSYWLFFELLWREYFQWLMWMTGSRLFQRRGFLPEDLPWHEDEHVFAKWAKGETGYPLVDAAMKELNATGYMSNRARQNAASFLTKNLGIDWRWGARYFEEQLLDYDPASNYGNWAYQAGVGTDMRELRAFHVIRQGERYDPGGDYAKYWLELPEHIPGKDVYDPDKLKLYTGVSEPIVNFADSLEKRKKELGYS</sequence>
<evidence type="ECO:0000256" key="7">
    <source>
        <dbReference type="PIRSR" id="PIRSR602081-2"/>
    </source>
</evidence>
<dbReference type="PROSITE" id="PS51645">
    <property type="entry name" value="PHR_CRY_ALPHA_BETA"/>
    <property type="match status" value="1"/>
</dbReference>
<comment type="cofactor">
    <cofactor evidence="6 8">
        <name>FAD</name>
        <dbReference type="ChEBI" id="CHEBI:57692"/>
    </cofactor>
    <text evidence="6 8">Binds 1 FAD per subunit.</text>
</comment>
<feature type="site" description="Electron transfer via tryptophanyl radical" evidence="7">
    <location>
        <position position="375"/>
    </location>
</feature>
<dbReference type="Proteomes" id="UP000199318">
    <property type="component" value="Unassembled WGS sequence"/>
</dbReference>
<evidence type="ECO:0000256" key="5">
    <source>
        <dbReference type="ARBA" id="ARBA00022991"/>
    </source>
</evidence>
<dbReference type="InterPro" id="IPR036134">
    <property type="entry name" value="Crypto/Photolyase_FAD-like_sf"/>
</dbReference>
<dbReference type="AlphaFoldDB" id="A0A1H9TB77"/>
<dbReference type="Gene3D" id="3.40.50.620">
    <property type="entry name" value="HUPs"/>
    <property type="match status" value="1"/>
</dbReference>
<keyword evidence="5 8" id="KW-0157">Chromophore</keyword>
<dbReference type="Pfam" id="PF03441">
    <property type="entry name" value="FAD_binding_7"/>
    <property type="match status" value="1"/>
</dbReference>
<dbReference type="Gene3D" id="1.25.40.80">
    <property type="match status" value="1"/>
</dbReference>
<dbReference type="SUPFAM" id="SSF52425">
    <property type="entry name" value="Cryptochrome/photolyase, N-terminal domain"/>
    <property type="match status" value="1"/>
</dbReference>
<feature type="site" description="Electron transfer via tryptophanyl radical" evidence="7">
    <location>
        <position position="322"/>
    </location>
</feature>
<evidence type="ECO:0000256" key="6">
    <source>
        <dbReference type="PIRSR" id="PIRSR602081-1"/>
    </source>
</evidence>
<keyword evidence="11" id="KW-1185">Reference proteome</keyword>
<keyword evidence="3 6" id="KW-0285">Flavoprotein</keyword>
<accession>A0A1H9TB77</accession>
<dbReference type="GO" id="GO:0000719">
    <property type="term" value="P:photoreactive repair"/>
    <property type="evidence" value="ECO:0007669"/>
    <property type="project" value="TreeGrafter"/>
</dbReference>
<comment type="caution">
    <text evidence="10">The sequence shown here is derived from an EMBL/GenBank/DDBJ whole genome shotgun (WGS) entry which is preliminary data.</text>
</comment>
<dbReference type="OrthoDB" id="9772484at2"/>
<dbReference type="PANTHER" id="PTHR11455">
    <property type="entry name" value="CRYPTOCHROME"/>
    <property type="match status" value="1"/>
</dbReference>
<evidence type="ECO:0000256" key="4">
    <source>
        <dbReference type="ARBA" id="ARBA00022827"/>
    </source>
</evidence>
<proteinExistence type="inferred from homology"/>
<evidence type="ECO:0000256" key="8">
    <source>
        <dbReference type="RuleBase" id="RU367151"/>
    </source>
</evidence>
<dbReference type="GO" id="GO:0071949">
    <property type="term" value="F:FAD binding"/>
    <property type="evidence" value="ECO:0007669"/>
    <property type="project" value="TreeGrafter"/>
</dbReference>
<evidence type="ECO:0000256" key="3">
    <source>
        <dbReference type="ARBA" id="ARBA00022630"/>
    </source>
</evidence>
<protein>
    <recommendedName>
        <fullName evidence="2 8">Cryptochrome DASH</fullName>
    </recommendedName>
</protein>
<dbReference type="InterPro" id="IPR006050">
    <property type="entry name" value="DNA_photolyase_N"/>
</dbReference>
<dbReference type="InterPro" id="IPR014133">
    <property type="entry name" value="Cry_DASH"/>
</dbReference>
<feature type="binding site" evidence="6">
    <location>
        <position position="238"/>
    </location>
    <ligand>
        <name>FAD</name>
        <dbReference type="ChEBI" id="CHEBI:57692"/>
    </ligand>
</feature>
<dbReference type="PRINTS" id="PR00147">
    <property type="entry name" value="DNAPHOTLYASE"/>
</dbReference>
<feature type="binding site" evidence="6">
    <location>
        <begin position="388"/>
        <end position="390"/>
    </location>
    <ligand>
        <name>FAD</name>
        <dbReference type="ChEBI" id="CHEBI:57692"/>
    </ligand>
</feature>
<dbReference type="PANTHER" id="PTHR11455:SF22">
    <property type="entry name" value="CRYPTOCHROME DASH"/>
    <property type="match status" value="1"/>
</dbReference>
<evidence type="ECO:0000256" key="2">
    <source>
        <dbReference type="ARBA" id="ARBA00017881"/>
    </source>
</evidence>
<dbReference type="InterPro" id="IPR036155">
    <property type="entry name" value="Crypto/Photolyase_N_sf"/>
</dbReference>
<dbReference type="GO" id="GO:0003913">
    <property type="term" value="F:DNA photolyase activity"/>
    <property type="evidence" value="ECO:0007669"/>
    <property type="project" value="InterPro"/>
</dbReference>
<evidence type="ECO:0000259" key="9">
    <source>
        <dbReference type="PROSITE" id="PS51645"/>
    </source>
</evidence>
<dbReference type="Gene3D" id="1.10.579.10">
    <property type="entry name" value="DNA Cyclobutane Dipyrimidine Photolyase, subunit A, domain 3"/>
    <property type="match status" value="1"/>
</dbReference>
<feature type="site" description="Electron transfer via tryptophanyl radical" evidence="7">
    <location>
        <position position="398"/>
    </location>
</feature>
<dbReference type="STRING" id="1464123.SAMN05444126_10968"/>
<dbReference type="RefSeq" id="WP_093072678.1">
    <property type="nucleotide sequence ID" value="NZ_FOGV01000009.1"/>
</dbReference>
<dbReference type="GO" id="GO:0003677">
    <property type="term" value="F:DNA binding"/>
    <property type="evidence" value="ECO:0007669"/>
    <property type="project" value="TreeGrafter"/>
</dbReference>
<evidence type="ECO:0000313" key="10">
    <source>
        <dbReference type="EMBL" id="SER94297.1"/>
    </source>
</evidence>
<comment type="cofactor">
    <cofactor evidence="8">
        <name>(6R)-5,10-methylene-5,6,7,8-tetrahydrofolate</name>
        <dbReference type="ChEBI" id="CHEBI:15636"/>
    </cofactor>
    <text evidence="8">Binds 1 5,10-methenyltetrahydrofolate (MTHF) per subunit.</text>
</comment>
<dbReference type="InterPro" id="IPR014729">
    <property type="entry name" value="Rossmann-like_a/b/a_fold"/>
</dbReference>
<keyword evidence="4 6" id="KW-0274">FAD</keyword>